<name>A0A6A3KUA2_9STRA</name>
<evidence type="ECO:0008006" key="4">
    <source>
        <dbReference type="Google" id="ProtNLM"/>
    </source>
</evidence>
<gene>
    <name evidence="2" type="ORF">PR001_g16138</name>
</gene>
<protein>
    <recommendedName>
        <fullName evidence="4">Secreted protein</fullName>
    </recommendedName>
</protein>
<evidence type="ECO:0000313" key="2">
    <source>
        <dbReference type="EMBL" id="KAE9010570.1"/>
    </source>
</evidence>
<reference evidence="2 3" key="1">
    <citation type="submission" date="2018-09" db="EMBL/GenBank/DDBJ databases">
        <title>Genomic investigation of the strawberry pathogen Phytophthora fragariae indicates pathogenicity is determined by transcriptional variation in three key races.</title>
        <authorList>
            <person name="Adams T.M."/>
            <person name="Armitage A.D."/>
            <person name="Sobczyk M.K."/>
            <person name="Bates H.J."/>
            <person name="Dunwell J.M."/>
            <person name="Nellist C.F."/>
            <person name="Harrison R.J."/>
        </authorList>
    </citation>
    <scope>NUCLEOTIDE SEQUENCE [LARGE SCALE GENOMIC DNA]</scope>
    <source>
        <strain evidence="2 3">SCRP249</strain>
    </source>
</reference>
<organism evidence="2 3">
    <name type="scientific">Phytophthora rubi</name>
    <dbReference type="NCBI Taxonomy" id="129364"/>
    <lineage>
        <taxon>Eukaryota</taxon>
        <taxon>Sar</taxon>
        <taxon>Stramenopiles</taxon>
        <taxon>Oomycota</taxon>
        <taxon>Peronosporomycetes</taxon>
        <taxon>Peronosporales</taxon>
        <taxon>Peronosporaceae</taxon>
        <taxon>Phytophthora</taxon>
    </lineage>
</organism>
<evidence type="ECO:0000256" key="1">
    <source>
        <dbReference type="SAM" id="SignalP"/>
    </source>
</evidence>
<dbReference type="EMBL" id="QXFV01001256">
    <property type="protein sequence ID" value="KAE9010570.1"/>
    <property type="molecule type" value="Genomic_DNA"/>
</dbReference>
<dbReference type="AlphaFoldDB" id="A0A6A3KUA2"/>
<evidence type="ECO:0000313" key="3">
    <source>
        <dbReference type="Proteomes" id="UP000429607"/>
    </source>
</evidence>
<comment type="caution">
    <text evidence="2">The sequence shown here is derived from an EMBL/GenBank/DDBJ whole genome shotgun (WGS) entry which is preliminary data.</text>
</comment>
<sequence>MCLQLGPSLARYLLVTRVVTGVVCDASAGISASRGFATPPSKQTFVRRDLSTTRACTEHLASSCHAWC</sequence>
<proteinExistence type="predicted"/>
<feature type="chain" id="PRO_5025374685" description="Secreted protein" evidence="1">
    <location>
        <begin position="22"/>
        <end position="68"/>
    </location>
</feature>
<feature type="signal peptide" evidence="1">
    <location>
        <begin position="1"/>
        <end position="21"/>
    </location>
</feature>
<accession>A0A6A3KUA2</accession>
<dbReference type="Proteomes" id="UP000429607">
    <property type="component" value="Unassembled WGS sequence"/>
</dbReference>
<keyword evidence="1" id="KW-0732">Signal</keyword>